<dbReference type="InterPro" id="IPR036116">
    <property type="entry name" value="FN3_sf"/>
</dbReference>
<gene>
    <name evidence="2" type="ORF">AXF12_08035</name>
</gene>
<dbReference type="EMBL" id="CP014227">
    <property type="protein sequence ID" value="AMD86239.1"/>
    <property type="molecule type" value="Genomic_DNA"/>
</dbReference>
<sequence length="684" mass="78316">MMKHLYLICLSLCFQLSFSQVEAPKIRVVREIHPNEIRLRWAIDEPVAWQKSNAIGFRLERFLVGRNGEVLPPSEPVLLGEFHVPVLEKWEPLATKNDNAAIVAQALYGESFEVEVTNKNNPIEGIANKASEIDQRFSFALMAADLDFEVAQFAGWGFIDRQVQKGEKYLYKVTLLQNEKVKVEEGFVSADMAGYEPLPVPIGFSGFFQDRKATLSWDYSTLQHLYNYYFIERSEKGDDFKPLSDTPIGQMHQEGGSKTMLYIDSIPQNNKEYAYRLRGKTIFGTFSPYSKVIKGKGITGVSETAQLTKSIPLGKDKFKLLWQFPKDKEKDIKHFALLHSTDDRSYKVVQSPISSHLREITVTPPLPSNYYKIRTVGKDGSEQDSFSVLVQPDDETPPAVVQEVSGAIDSLGVVTIRWKANTERDLEGYHVFRGNRKGEEMMRITPSSIQQTQIIDSVSLKQLNDKVYYYVTAIDVRKNQSAPSKILEIVKPDKIAPTAPIITDYKETKNGSWEITWQKSFSTDVIKYHLFRKQENNDEWQWIYGVPANKKETYTYVEKRSLSGDYRYAVRAEDTSHLLSDYSPEIRISYGAKMDKRVLRGLNSKQRQGKVLLSWLELKVPAQQIIIYKALKGDKPTLWRNLNGNITQIEDSDVSPDNTYIYWVKPILENNQPVPTEKIEVIVK</sequence>
<proteinExistence type="predicted"/>
<protein>
    <recommendedName>
        <fullName evidence="1">Fibronectin type-III domain-containing protein</fullName>
    </recommendedName>
</protein>
<dbReference type="SUPFAM" id="SSF49265">
    <property type="entry name" value="Fibronectin type III"/>
    <property type="match status" value="2"/>
</dbReference>
<name>A0ABM5XG20_9FLAO</name>
<dbReference type="InterPro" id="IPR003961">
    <property type="entry name" value="FN3_dom"/>
</dbReference>
<feature type="domain" description="Fibronectin type-III" evidence="1">
    <location>
        <begin position="496"/>
        <end position="595"/>
    </location>
</feature>
<reference evidence="2 3" key="1">
    <citation type="submission" date="2016-02" db="EMBL/GenBank/DDBJ databases">
        <authorList>
            <person name="Holder M.E."/>
            <person name="Ajami N.J."/>
            <person name="Petrosino J.F."/>
        </authorList>
    </citation>
    <scope>NUCLEOTIDE SEQUENCE [LARGE SCALE GENOMIC DNA]</scope>
    <source>
        <strain evidence="2 3">CCUG 32990</strain>
    </source>
</reference>
<evidence type="ECO:0000313" key="2">
    <source>
        <dbReference type="EMBL" id="AMD86239.1"/>
    </source>
</evidence>
<keyword evidence="3" id="KW-1185">Reference proteome</keyword>
<dbReference type="Gene3D" id="2.60.40.10">
    <property type="entry name" value="Immunoglobulins"/>
    <property type="match status" value="4"/>
</dbReference>
<dbReference type="PROSITE" id="PS50853">
    <property type="entry name" value="FN3"/>
    <property type="match status" value="1"/>
</dbReference>
<accession>A0ABM5XG20</accession>
<evidence type="ECO:0000313" key="3">
    <source>
        <dbReference type="Proteomes" id="UP000065822"/>
    </source>
</evidence>
<evidence type="ECO:0000259" key="1">
    <source>
        <dbReference type="PROSITE" id="PS50853"/>
    </source>
</evidence>
<dbReference type="Proteomes" id="UP000065822">
    <property type="component" value="Chromosome"/>
</dbReference>
<dbReference type="InterPro" id="IPR013783">
    <property type="entry name" value="Ig-like_fold"/>
</dbReference>
<organism evidence="2 3">
    <name type="scientific">Capnocytophaga haemolytica</name>
    <dbReference type="NCBI Taxonomy" id="45243"/>
    <lineage>
        <taxon>Bacteria</taxon>
        <taxon>Pseudomonadati</taxon>
        <taxon>Bacteroidota</taxon>
        <taxon>Flavobacteriia</taxon>
        <taxon>Flavobacteriales</taxon>
        <taxon>Flavobacteriaceae</taxon>
        <taxon>Capnocytophaga</taxon>
    </lineage>
</organism>